<evidence type="ECO:0000259" key="5">
    <source>
        <dbReference type="PROSITE" id="PS50931"/>
    </source>
</evidence>
<dbReference type="FunFam" id="1.10.10.10:FF:000001">
    <property type="entry name" value="LysR family transcriptional regulator"/>
    <property type="match status" value="1"/>
</dbReference>
<dbReference type="SUPFAM" id="SSF46785">
    <property type="entry name" value="Winged helix' DNA-binding domain"/>
    <property type="match status" value="1"/>
</dbReference>
<proteinExistence type="inferred from homology"/>
<dbReference type="GO" id="GO:0005829">
    <property type="term" value="C:cytosol"/>
    <property type="evidence" value="ECO:0007669"/>
    <property type="project" value="TreeGrafter"/>
</dbReference>
<accession>A0A2N3KS09</accession>
<gene>
    <name evidence="6" type="ORF">COO20_14845</name>
</gene>
<keyword evidence="3" id="KW-0238">DNA-binding</keyword>
<dbReference type="InterPro" id="IPR000847">
    <property type="entry name" value="LysR_HTH_N"/>
</dbReference>
<feature type="domain" description="HTH lysR-type" evidence="5">
    <location>
        <begin position="1"/>
        <end position="58"/>
    </location>
</feature>
<dbReference type="OrthoDB" id="8479357at2"/>
<dbReference type="Proteomes" id="UP000233597">
    <property type="component" value="Unassembled WGS sequence"/>
</dbReference>
<sequence length="306" mass="32896">MDLRKLRYFLTVVEAGGFRRAAEVLNIAQPALTRQIQALEAELGAPLLVRGPTGVAPTGQGAAIVDEIREILARIDALPGLVAPAAARLCCDIRLGLPSALADVLFGTLIERVHAKHPGIHIICQEGAAGLIENVENGVLDLAVVSVTSPKAKYQCDLEYLTEEQDYLIALPDHCPKDSSMSIADMLEQPLILTPQPNARRQNLEQLARKNGVTLKVVAEAATMSAQLNLVLRGLGVAVLPRSVARLMQRDGQVKAVAVTGLLSWRTMLGARECRNPAAAKAVAHELRQIFLAYDQQTGSNADIMD</sequence>
<dbReference type="PROSITE" id="PS50931">
    <property type="entry name" value="HTH_LYSR"/>
    <property type="match status" value="1"/>
</dbReference>
<dbReference type="PRINTS" id="PR00039">
    <property type="entry name" value="HTHLYSR"/>
</dbReference>
<dbReference type="Gene3D" id="3.40.190.290">
    <property type="match status" value="1"/>
</dbReference>
<dbReference type="InterPro" id="IPR050950">
    <property type="entry name" value="HTH-type_LysR_regulators"/>
</dbReference>
<dbReference type="GO" id="GO:0003700">
    <property type="term" value="F:DNA-binding transcription factor activity"/>
    <property type="evidence" value="ECO:0007669"/>
    <property type="project" value="InterPro"/>
</dbReference>
<dbReference type="Pfam" id="PF00126">
    <property type="entry name" value="HTH_1"/>
    <property type="match status" value="1"/>
</dbReference>
<evidence type="ECO:0000313" key="7">
    <source>
        <dbReference type="Proteomes" id="UP000233597"/>
    </source>
</evidence>
<keyword evidence="4" id="KW-0804">Transcription</keyword>
<dbReference type="EMBL" id="NWTK01000009">
    <property type="protein sequence ID" value="PKR53369.1"/>
    <property type="molecule type" value="Genomic_DNA"/>
</dbReference>
<evidence type="ECO:0000256" key="1">
    <source>
        <dbReference type="ARBA" id="ARBA00009437"/>
    </source>
</evidence>
<dbReference type="AlphaFoldDB" id="A0A2N3KS09"/>
<dbReference type="InterPro" id="IPR036388">
    <property type="entry name" value="WH-like_DNA-bd_sf"/>
</dbReference>
<dbReference type="Gene3D" id="1.10.10.10">
    <property type="entry name" value="Winged helix-like DNA-binding domain superfamily/Winged helix DNA-binding domain"/>
    <property type="match status" value="1"/>
</dbReference>
<name>A0A2N3KS09_9PROT</name>
<evidence type="ECO:0000256" key="4">
    <source>
        <dbReference type="ARBA" id="ARBA00023163"/>
    </source>
</evidence>
<organism evidence="6 7">
    <name type="scientific">Thalassospira marina</name>
    <dbReference type="NCBI Taxonomy" id="2048283"/>
    <lineage>
        <taxon>Bacteria</taxon>
        <taxon>Pseudomonadati</taxon>
        <taxon>Pseudomonadota</taxon>
        <taxon>Alphaproteobacteria</taxon>
        <taxon>Rhodospirillales</taxon>
        <taxon>Thalassospiraceae</taxon>
        <taxon>Thalassospira</taxon>
    </lineage>
</organism>
<evidence type="ECO:0000256" key="2">
    <source>
        <dbReference type="ARBA" id="ARBA00023015"/>
    </source>
</evidence>
<evidence type="ECO:0000313" key="6">
    <source>
        <dbReference type="EMBL" id="PKR53369.1"/>
    </source>
</evidence>
<comment type="caution">
    <text evidence="6">The sequence shown here is derived from an EMBL/GenBank/DDBJ whole genome shotgun (WGS) entry which is preliminary data.</text>
</comment>
<protein>
    <recommendedName>
        <fullName evidence="5">HTH lysR-type domain-containing protein</fullName>
    </recommendedName>
</protein>
<comment type="similarity">
    <text evidence="1">Belongs to the LysR transcriptional regulatory family.</text>
</comment>
<dbReference type="InterPro" id="IPR036390">
    <property type="entry name" value="WH_DNA-bd_sf"/>
</dbReference>
<dbReference type="CDD" id="cd05466">
    <property type="entry name" value="PBP2_LTTR_substrate"/>
    <property type="match status" value="1"/>
</dbReference>
<dbReference type="PANTHER" id="PTHR30419">
    <property type="entry name" value="HTH-TYPE TRANSCRIPTIONAL REGULATOR YBHD"/>
    <property type="match status" value="1"/>
</dbReference>
<evidence type="ECO:0000256" key="3">
    <source>
        <dbReference type="ARBA" id="ARBA00023125"/>
    </source>
</evidence>
<dbReference type="RefSeq" id="WP_101267907.1">
    <property type="nucleotide sequence ID" value="NZ_NWTK01000009.1"/>
</dbReference>
<dbReference type="Pfam" id="PF03466">
    <property type="entry name" value="LysR_substrate"/>
    <property type="match status" value="1"/>
</dbReference>
<dbReference type="SUPFAM" id="SSF53850">
    <property type="entry name" value="Periplasmic binding protein-like II"/>
    <property type="match status" value="1"/>
</dbReference>
<reference evidence="6 7" key="1">
    <citation type="submission" date="2017-09" db="EMBL/GenBank/DDBJ databases">
        <title>Biodiversity and function of Thalassospira species in the particle-attached aromatic-hydrocarbon-degrading consortia from the surface seawater of the South China Sea.</title>
        <authorList>
            <person name="Dong C."/>
            <person name="Liu R."/>
            <person name="Shao Z."/>
        </authorList>
    </citation>
    <scope>NUCLEOTIDE SEQUENCE [LARGE SCALE GENOMIC DNA]</scope>
    <source>
        <strain evidence="6 7">CSC1P2</strain>
    </source>
</reference>
<keyword evidence="2" id="KW-0805">Transcription regulation</keyword>
<dbReference type="InterPro" id="IPR005119">
    <property type="entry name" value="LysR_subst-bd"/>
</dbReference>
<dbReference type="GO" id="GO:0003677">
    <property type="term" value="F:DNA binding"/>
    <property type="evidence" value="ECO:0007669"/>
    <property type="project" value="UniProtKB-KW"/>
</dbReference>